<dbReference type="Proteomes" id="UP001056120">
    <property type="component" value="Linkage Group LG16"/>
</dbReference>
<sequence>MAMVLIRHAGWHGCWWFVTVRVVGDVERRGSRSRSRLFHEKLAEDDNKGGWALVADSGGGDCGCSMAVMVGEGGARRGSNWFRWYPAYVVKVCRRSKREEMGMGVRRGSLWCLEMTEGGNDVMVVVLGGDREIQINTG</sequence>
<protein>
    <submittedName>
        <fullName evidence="1">Uncharacterized protein</fullName>
    </submittedName>
</protein>
<reference evidence="2" key="1">
    <citation type="journal article" date="2022" name="Mol. Ecol. Resour.">
        <title>The genomes of chicory, endive, great burdock and yacon provide insights into Asteraceae palaeo-polyploidization history and plant inulin production.</title>
        <authorList>
            <person name="Fan W."/>
            <person name="Wang S."/>
            <person name="Wang H."/>
            <person name="Wang A."/>
            <person name="Jiang F."/>
            <person name="Liu H."/>
            <person name="Zhao H."/>
            <person name="Xu D."/>
            <person name="Zhang Y."/>
        </authorList>
    </citation>
    <scope>NUCLEOTIDE SEQUENCE [LARGE SCALE GENOMIC DNA]</scope>
    <source>
        <strain evidence="2">cv. Yunnan</strain>
    </source>
</reference>
<comment type="caution">
    <text evidence="1">The sequence shown here is derived from an EMBL/GenBank/DDBJ whole genome shotgun (WGS) entry which is preliminary data.</text>
</comment>
<evidence type="ECO:0000313" key="1">
    <source>
        <dbReference type="EMBL" id="KAI3773955.1"/>
    </source>
</evidence>
<accession>A0ACB9FS49</accession>
<gene>
    <name evidence="1" type="ORF">L1987_48494</name>
</gene>
<evidence type="ECO:0000313" key="2">
    <source>
        <dbReference type="Proteomes" id="UP001056120"/>
    </source>
</evidence>
<proteinExistence type="predicted"/>
<name>A0ACB9FS49_9ASTR</name>
<dbReference type="EMBL" id="CM042033">
    <property type="protein sequence ID" value="KAI3773955.1"/>
    <property type="molecule type" value="Genomic_DNA"/>
</dbReference>
<organism evidence="1 2">
    <name type="scientific">Smallanthus sonchifolius</name>
    <dbReference type="NCBI Taxonomy" id="185202"/>
    <lineage>
        <taxon>Eukaryota</taxon>
        <taxon>Viridiplantae</taxon>
        <taxon>Streptophyta</taxon>
        <taxon>Embryophyta</taxon>
        <taxon>Tracheophyta</taxon>
        <taxon>Spermatophyta</taxon>
        <taxon>Magnoliopsida</taxon>
        <taxon>eudicotyledons</taxon>
        <taxon>Gunneridae</taxon>
        <taxon>Pentapetalae</taxon>
        <taxon>asterids</taxon>
        <taxon>campanulids</taxon>
        <taxon>Asterales</taxon>
        <taxon>Asteraceae</taxon>
        <taxon>Asteroideae</taxon>
        <taxon>Heliantheae alliance</taxon>
        <taxon>Millerieae</taxon>
        <taxon>Smallanthus</taxon>
    </lineage>
</organism>
<keyword evidence="2" id="KW-1185">Reference proteome</keyword>
<reference evidence="1 2" key="2">
    <citation type="journal article" date="2022" name="Mol. Ecol. Resour.">
        <title>The genomes of chicory, endive, great burdock and yacon provide insights into Asteraceae paleo-polyploidization history and plant inulin production.</title>
        <authorList>
            <person name="Fan W."/>
            <person name="Wang S."/>
            <person name="Wang H."/>
            <person name="Wang A."/>
            <person name="Jiang F."/>
            <person name="Liu H."/>
            <person name="Zhao H."/>
            <person name="Xu D."/>
            <person name="Zhang Y."/>
        </authorList>
    </citation>
    <scope>NUCLEOTIDE SEQUENCE [LARGE SCALE GENOMIC DNA]</scope>
    <source>
        <strain evidence="2">cv. Yunnan</strain>
        <tissue evidence="1">Leaves</tissue>
    </source>
</reference>